<sequence>MHSCSMEVKVCWVRVAEVDEEEVDVVGVRVYFEEVVFDLGLMGSEGWGGSGSGGKRVLGIASDVAASALIGASNVFESTGSQPTPSIYKGISSTGVPHVSKKSKQKKTKSVVLHAHNAVISAMKPRINWVDMHIELWLGESPLRVPIALQRLQSFLRNFESLEGIRNSPPLVRMNSLTCSIRYRPTRRGQQAGVE</sequence>
<name>A0ABD1MYQ5_9FABA</name>
<dbReference type="Proteomes" id="UP001603857">
    <property type="component" value="Unassembled WGS sequence"/>
</dbReference>
<accession>A0ABD1MYQ5</accession>
<reference evidence="1 2" key="1">
    <citation type="submission" date="2024-08" db="EMBL/GenBank/DDBJ databases">
        <title>Insights into the chromosomal genome structure of Flemingia macrophylla.</title>
        <authorList>
            <person name="Ding Y."/>
            <person name="Zhao Y."/>
            <person name="Bi W."/>
            <person name="Wu M."/>
            <person name="Zhao G."/>
            <person name="Gong Y."/>
            <person name="Li W."/>
            <person name="Zhang P."/>
        </authorList>
    </citation>
    <scope>NUCLEOTIDE SEQUENCE [LARGE SCALE GENOMIC DNA]</scope>
    <source>
        <strain evidence="1">DYQJB</strain>
        <tissue evidence="1">Leaf</tissue>
    </source>
</reference>
<organism evidence="1 2">
    <name type="scientific">Flemingia macrophylla</name>
    <dbReference type="NCBI Taxonomy" id="520843"/>
    <lineage>
        <taxon>Eukaryota</taxon>
        <taxon>Viridiplantae</taxon>
        <taxon>Streptophyta</taxon>
        <taxon>Embryophyta</taxon>
        <taxon>Tracheophyta</taxon>
        <taxon>Spermatophyta</taxon>
        <taxon>Magnoliopsida</taxon>
        <taxon>eudicotyledons</taxon>
        <taxon>Gunneridae</taxon>
        <taxon>Pentapetalae</taxon>
        <taxon>rosids</taxon>
        <taxon>fabids</taxon>
        <taxon>Fabales</taxon>
        <taxon>Fabaceae</taxon>
        <taxon>Papilionoideae</taxon>
        <taxon>50 kb inversion clade</taxon>
        <taxon>NPAAA clade</taxon>
        <taxon>indigoferoid/millettioid clade</taxon>
        <taxon>Phaseoleae</taxon>
        <taxon>Flemingia</taxon>
    </lineage>
</organism>
<keyword evidence="2" id="KW-1185">Reference proteome</keyword>
<dbReference type="AlphaFoldDB" id="A0ABD1MYQ5"/>
<evidence type="ECO:0000313" key="2">
    <source>
        <dbReference type="Proteomes" id="UP001603857"/>
    </source>
</evidence>
<comment type="caution">
    <text evidence="1">The sequence shown here is derived from an EMBL/GenBank/DDBJ whole genome shotgun (WGS) entry which is preliminary data.</text>
</comment>
<dbReference type="EMBL" id="JBGMDY010000003">
    <property type="protein sequence ID" value="KAL2340965.1"/>
    <property type="molecule type" value="Genomic_DNA"/>
</dbReference>
<evidence type="ECO:0000313" key="1">
    <source>
        <dbReference type="EMBL" id="KAL2340965.1"/>
    </source>
</evidence>
<protein>
    <submittedName>
        <fullName evidence="1">Uncharacterized protein</fullName>
    </submittedName>
</protein>
<proteinExistence type="predicted"/>
<gene>
    <name evidence="1" type="ORF">Fmac_008905</name>
</gene>